<comment type="caution">
    <text evidence="2">The sequence shown here is derived from an EMBL/GenBank/DDBJ whole genome shotgun (WGS) entry which is preliminary data.</text>
</comment>
<reference evidence="2" key="1">
    <citation type="submission" date="2019-10" db="EMBL/GenBank/DDBJ databases">
        <authorList>
            <person name="Soares A.E.R."/>
            <person name="Aleixo A."/>
            <person name="Schneider P."/>
            <person name="Miyaki C.Y."/>
            <person name="Schneider M.P."/>
            <person name="Mello C."/>
            <person name="Vasconcelos A.T.R."/>
        </authorList>
    </citation>
    <scope>NUCLEOTIDE SEQUENCE</scope>
    <source>
        <tissue evidence="2">Muscle</tissue>
    </source>
</reference>
<feature type="compositionally biased region" description="Low complexity" evidence="1">
    <location>
        <begin position="58"/>
        <end position="68"/>
    </location>
</feature>
<dbReference type="Proteomes" id="UP001145742">
    <property type="component" value="Unassembled WGS sequence"/>
</dbReference>
<organism evidence="2 3">
    <name type="scientific">Willisornis vidua</name>
    <name type="common">Xingu scale-backed antbird</name>
    <dbReference type="NCBI Taxonomy" id="1566151"/>
    <lineage>
        <taxon>Eukaryota</taxon>
        <taxon>Metazoa</taxon>
        <taxon>Chordata</taxon>
        <taxon>Craniata</taxon>
        <taxon>Vertebrata</taxon>
        <taxon>Euteleostomi</taxon>
        <taxon>Archelosauria</taxon>
        <taxon>Archosauria</taxon>
        <taxon>Dinosauria</taxon>
        <taxon>Saurischia</taxon>
        <taxon>Theropoda</taxon>
        <taxon>Coelurosauria</taxon>
        <taxon>Aves</taxon>
        <taxon>Neognathae</taxon>
        <taxon>Neoaves</taxon>
        <taxon>Telluraves</taxon>
        <taxon>Australaves</taxon>
        <taxon>Passeriformes</taxon>
        <taxon>Thamnophilidae</taxon>
        <taxon>Willisornis</taxon>
    </lineage>
</organism>
<accession>A0ABQ9D4S6</accession>
<feature type="region of interest" description="Disordered" evidence="1">
    <location>
        <begin position="212"/>
        <end position="252"/>
    </location>
</feature>
<feature type="region of interest" description="Disordered" evidence="1">
    <location>
        <begin position="321"/>
        <end position="353"/>
    </location>
</feature>
<name>A0ABQ9D4S6_9PASS</name>
<feature type="compositionally biased region" description="Polar residues" evidence="1">
    <location>
        <begin position="213"/>
        <end position="237"/>
    </location>
</feature>
<sequence length="353" mass="38044">MCCHSLALYEVMMGHVRAMRNGSILLSLFVLLLATMAVWLAMGHWQRWLLETSKNPESQSRGSQSSQGAPVKAPSSSTAQTTPLQHPDAPASPLDMPCYCSPSCIPCVTVAQDLQDLVMSVWAGNGMSSQLDSGTWQVLWENLEELVELGHLPCCSTSSSLPKAAIRRQASVFSISSYLPRTRFRKRHSILTRRPHHRRAFTPLKVSIPYKSLHSSQSLTPPQSLHSSETISDSCQTPGGEAPGDRSPCSLEATEGTHLSLKMHMAKKSLEIKTGVPSTVVTCCQEEPAQQEESCSHQCAPPNSWDAEAVSAGNTLCVVAQESTLSAEEDPSVAEEVGDPPSPGSSPQPGAED</sequence>
<keyword evidence="3" id="KW-1185">Reference proteome</keyword>
<evidence type="ECO:0000256" key="1">
    <source>
        <dbReference type="SAM" id="MobiDB-lite"/>
    </source>
</evidence>
<gene>
    <name evidence="2" type="ORF">WISP_80119</name>
</gene>
<feature type="compositionally biased region" description="Polar residues" evidence="1">
    <location>
        <begin position="74"/>
        <end position="84"/>
    </location>
</feature>
<evidence type="ECO:0000313" key="2">
    <source>
        <dbReference type="EMBL" id="KAJ7415031.1"/>
    </source>
</evidence>
<proteinExistence type="predicted"/>
<protein>
    <submittedName>
        <fullName evidence="2">Uncharacterized protein</fullName>
    </submittedName>
</protein>
<feature type="compositionally biased region" description="Acidic residues" evidence="1">
    <location>
        <begin position="327"/>
        <end position="338"/>
    </location>
</feature>
<evidence type="ECO:0000313" key="3">
    <source>
        <dbReference type="Proteomes" id="UP001145742"/>
    </source>
</evidence>
<feature type="region of interest" description="Disordered" evidence="1">
    <location>
        <begin position="56"/>
        <end position="89"/>
    </location>
</feature>
<dbReference type="EMBL" id="WHWB01034003">
    <property type="protein sequence ID" value="KAJ7415031.1"/>
    <property type="molecule type" value="Genomic_DNA"/>
</dbReference>